<organism evidence="19 20">
    <name type="scientific">Cutaneotrichosporon spelunceum</name>
    <dbReference type="NCBI Taxonomy" id="1672016"/>
    <lineage>
        <taxon>Eukaryota</taxon>
        <taxon>Fungi</taxon>
        <taxon>Dikarya</taxon>
        <taxon>Basidiomycota</taxon>
        <taxon>Agaricomycotina</taxon>
        <taxon>Tremellomycetes</taxon>
        <taxon>Trichosporonales</taxon>
        <taxon>Trichosporonaceae</taxon>
        <taxon>Cutaneotrichosporon</taxon>
    </lineage>
</organism>
<dbReference type="Proteomes" id="UP001222932">
    <property type="component" value="Unassembled WGS sequence"/>
</dbReference>
<dbReference type="GO" id="GO:1990116">
    <property type="term" value="P:ribosome-associated ubiquitin-dependent protein catabolic process"/>
    <property type="evidence" value="ECO:0007669"/>
    <property type="project" value="UniProtKB-UniRule"/>
</dbReference>
<keyword evidence="9 16" id="KW-0479">Metal-binding</keyword>
<dbReference type="FunFam" id="3.30.40.10:FF:000038">
    <property type="entry name" value="E3 ubiquitin-protein ligase listerin"/>
    <property type="match status" value="1"/>
</dbReference>
<dbReference type="SMART" id="SM00744">
    <property type="entry name" value="RINGv"/>
    <property type="match status" value="1"/>
</dbReference>
<dbReference type="GO" id="GO:0072344">
    <property type="term" value="P:rescue of stalled ribosome"/>
    <property type="evidence" value="ECO:0007669"/>
    <property type="project" value="UniProtKB-UniRule"/>
</dbReference>
<dbReference type="Gene3D" id="3.30.40.10">
    <property type="entry name" value="Zinc/RING finger domain, C3HC4 (zinc finger)"/>
    <property type="match status" value="1"/>
</dbReference>
<dbReference type="CDD" id="cd16491">
    <property type="entry name" value="RING-CH-C4HC3_LTN1"/>
    <property type="match status" value="1"/>
</dbReference>
<dbReference type="InterPro" id="IPR054478">
    <property type="entry name" value="LTN1_UBC"/>
</dbReference>
<dbReference type="EMBL" id="BTCM01000008">
    <property type="protein sequence ID" value="GMK59535.1"/>
    <property type="molecule type" value="Genomic_DNA"/>
</dbReference>
<evidence type="ECO:0000256" key="15">
    <source>
        <dbReference type="PROSITE-ProRule" id="PRU00175"/>
    </source>
</evidence>
<dbReference type="GO" id="GO:0043023">
    <property type="term" value="F:ribosomal large subunit binding"/>
    <property type="evidence" value="ECO:0007669"/>
    <property type="project" value="TreeGrafter"/>
</dbReference>
<evidence type="ECO:0000256" key="12">
    <source>
        <dbReference type="ARBA" id="ARBA00022786"/>
    </source>
</evidence>
<dbReference type="PANTHER" id="PTHR12389:SF0">
    <property type="entry name" value="E3 UBIQUITIN-PROTEIN LIGASE LISTERIN"/>
    <property type="match status" value="1"/>
</dbReference>
<keyword evidence="12 16" id="KW-0833">Ubl conjugation pathway</keyword>
<feature type="compositionally biased region" description="Pro residues" evidence="17">
    <location>
        <begin position="67"/>
        <end position="79"/>
    </location>
</feature>
<comment type="pathway">
    <text evidence="3 16">Protein modification; protein ubiquitination.</text>
</comment>
<dbReference type="Pfam" id="PF13639">
    <property type="entry name" value="zf-RING_2"/>
    <property type="match status" value="1"/>
</dbReference>
<evidence type="ECO:0000256" key="4">
    <source>
        <dbReference type="ARBA" id="ARBA00007997"/>
    </source>
</evidence>
<dbReference type="InterPro" id="IPR054477">
    <property type="entry name" value="LTN1_E3_ligase_6th"/>
</dbReference>
<evidence type="ECO:0000256" key="2">
    <source>
        <dbReference type="ARBA" id="ARBA00004514"/>
    </source>
</evidence>
<evidence type="ECO:0000313" key="19">
    <source>
        <dbReference type="EMBL" id="GMK59535.1"/>
    </source>
</evidence>
<evidence type="ECO:0000256" key="13">
    <source>
        <dbReference type="ARBA" id="ARBA00022833"/>
    </source>
</evidence>
<dbReference type="GO" id="GO:0061630">
    <property type="term" value="F:ubiquitin protein ligase activity"/>
    <property type="evidence" value="ECO:0007669"/>
    <property type="project" value="UniProtKB-UniRule"/>
</dbReference>
<evidence type="ECO:0000256" key="16">
    <source>
        <dbReference type="RuleBase" id="RU367090"/>
    </source>
</evidence>
<name>A0AAD3TZ31_9TREE</name>
<evidence type="ECO:0000256" key="17">
    <source>
        <dbReference type="SAM" id="MobiDB-lite"/>
    </source>
</evidence>
<evidence type="ECO:0000256" key="3">
    <source>
        <dbReference type="ARBA" id="ARBA00004906"/>
    </source>
</evidence>
<dbReference type="EC" id="2.3.2.27" evidence="5 16"/>
<dbReference type="Pfam" id="PF22999">
    <property type="entry name" value="LTN1_E3_ligase_6th"/>
    <property type="match status" value="1"/>
</dbReference>
<protein>
    <recommendedName>
        <fullName evidence="6 16">E3 ubiquitin-protein ligase listerin</fullName>
        <ecNumber evidence="5 16">2.3.2.27</ecNumber>
    </recommendedName>
    <alternativeName>
        <fullName evidence="16">RING-type E3 ubiquitin transferase listerin</fullName>
    </alternativeName>
</protein>
<gene>
    <name evidence="19" type="ORF">CspeluHIS016_0801410</name>
</gene>
<feature type="domain" description="RING-type" evidence="18">
    <location>
        <begin position="1747"/>
        <end position="1794"/>
    </location>
</feature>
<feature type="region of interest" description="Disordered" evidence="17">
    <location>
        <begin position="281"/>
        <end position="314"/>
    </location>
</feature>
<sequence length="1797" mass="192593">MGKGKVTMGKKSSSASAGTRKKHARKAGKDEDEVSTGRPQRGQKRGPDNKKLSKKERKALAKVKQYIPPPKPPAPPIPDPLDGQGLARSLPAELVVVLRRLGKKDGVTRRKGLDEFREQWVAPLLEEGGGEEAATQRDITAAAVEAALPVWLHNVASLLQSPSHRVQALALHNDLLSLPHMRGVLLDTLAGGYLPGTQDRDIIGSWLVAALEEGRRAGGKALAVWDSVVRFDPLPVEENVPTAQLDLVPHFPALAEYLSLSTLDPQTLHRDIHPAPVQVAFEKERPTTKGKKGAQPKSRASPAPTATPPVEEDSEVAEERWARYRVGGLVGLGWMVSKLPGANFERPPEEFAALLANPVLWSALGMAVAVPDVTPIGSQPPIRRAAYNLLSTFQDAYPAEVSRAELLEIISLSVLSNCWQEKQAVVWEAAGTALLKFLTKNRSSWLVSPKADQDGGDDSDDDDDEDDDEGSTQPTSRAETPAGRSAVGDDAIPTKAFDGFLEFASTICPTIPHLTYPLLVVIVSTVPTALLPLSSPPSLALQNLFSHLWSPADARLLSTHSLGGQPSALQAFLQSTADIATYLFEKTGDETQAWLVKDQLGTRLWGEGVVDMGGKGGRRGAPPVETEAKIAAKAVSKVLDIAPNSLSAFMEEVERSTLDRSFDEKHAFLARALPALTCLREAGPSVHQPIDEIIVKLADGCTERLFEVNDAAPALAEVLVAILRARKDLFPPERVHVLSQGLQAHLRELVGALSPALVAKLFDAVATAASAGEKEALLTTLWDFVTSDREQGPRFALVTGILGNGPGLVGAQRLDAIAREAVRVALSSDDAAAISIASQAVVSDDWLSDEARDDVLSSVTAAAQDVVDELLSESVDAVVPSTPFAILAAYAAKHLDKLVASDTYIPAVVAAHHLVVLVPRMGLDVSVPPSPSKIWAAAASLPDESKATLSAAISRSLAELLGCVSCRADPDALVDVALMTDLGTQPSPASVAGSLLPPADELISQLAAHTSQPPHPALPVIDPQVPTGGVVEPVSRASDFDAAGRSRAARYVEAGLALLRVDRSLVTGLPHLLNVALSAEVLASDAAAIPGASRGMYTPEASPTALDGVVRDAQGALSFSLSLVDEAPLAWHKATVEQLRAGKPAENADYLQHLLGDLRAAVAEKTSDVAPRAFYAVLSRHLRRSEAGEAEGEVWLTYAMQMSEKQLAQAIILAIKPFMLDTKAFDVAQNRLANALTGISIKNVNEKGVPALRLLAASAPPQDSLSVFLPQQRAVFVLRHVGGWLTSEDEAADDLSDEVDTRVAELYAALTPIVQDLSGAHWDGIFDLIESGLESCALDDPESYPLLHAVLALLTEVRDLASSNKALRDLWVNKDTHLAGVVKLFLQCRDAASEPLQLIHAQLLDLLGDASPEVMAAAGLSELCELLSQSTSAAIQRTAYRILAQVARKSTAELVLEVEADVSEEPAPPRDIKLPTDLVAIAEAGRGVDWHEEPSVSVVTAQLLAWMGILDHFDDASRTLRWAYLDQLTSTKLLDEALLPLLFAMLGVSEVGAWNFPASAYAVDEFYCDLFEPEDLTDLTPLASHVYYRTLVTIPSAMRAYYEGLKDRQLSLSLLSFTARNFSPVIIAHEFSALRAPRALAELTDEGLSVRIAQGGGGTAGAGAAEAIASYTVDDQPMEIGIRLPAEFPLKAVDVRDLRRVGVPENKWRGWLMGVQQTITSRNGLILEALTVFKKNVVLHFEGVVECAICYSIISLTDRTLPTKPCRTCKNRFHGSCLFKWFNSSHTSSCPMCRSLF</sequence>
<evidence type="ECO:0000256" key="7">
    <source>
        <dbReference type="ARBA" id="ARBA00022490"/>
    </source>
</evidence>
<dbReference type="GO" id="GO:1990112">
    <property type="term" value="C:RQC complex"/>
    <property type="evidence" value="ECO:0007669"/>
    <property type="project" value="UniProtKB-UniRule"/>
</dbReference>
<keyword evidence="10" id="KW-0677">Repeat</keyword>
<evidence type="ECO:0000256" key="5">
    <source>
        <dbReference type="ARBA" id="ARBA00012483"/>
    </source>
</evidence>
<dbReference type="GO" id="GO:0005829">
    <property type="term" value="C:cytosol"/>
    <property type="evidence" value="ECO:0007669"/>
    <property type="project" value="UniProtKB-SubCell"/>
</dbReference>
<evidence type="ECO:0000256" key="6">
    <source>
        <dbReference type="ARBA" id="ARBA00017157"/>
    </source>
</evidence>
<feature type="compositionally biased region" description="Acidic residues" evidence="17">
    <location>
        <begin position="454"/>
        <end position="470"/>
    </location>
</feature>
<dbReference type="GO" id="GO:0008270">
    <property type="term" value="F:zinc ion binding"/>
    <property type="evidence" value="ECO:0007669"/>
    <property type="project" value="UniProtKB-KW"/>
</dbReference>
<comment type="subcellular location">
    <subcellularLocation>
        <location evidence="2">Cytoplasm</location>
        <location evidence="2">Cytosol</location>
    </subcellularLocation>
</comment>
<feature type="region of interest" description="Disordered" evidence="17">
    <location>
        <begin position="447"/>
        <end position="489"/>
    </location>
</feature>
<keyword evidence="20" id="KW-1185">Reference proteome</keyword>
<reference evidence="19" key="1">
    <citation type="journal article" date="2023" name="BMC Genomics">
        <title>Chromosome-level genome assemblies of Cutaneotrichosporon spp. (Trichosporonales, Basidiomycota) reveal imbalanced evolution between nucleotide sequences and chromosome synteny.</title>
        <authorList>
            <person name="Kobayashi Y."/>
            <person name="Kayamori A."/>
            <person name="Aoki K."/>
            <person name="Shiwa Y."/>
            <person name="Matsutani M."/>
            <person name="Fujita N."/>
            <person name="Sugita T."/>
            <person name="Iwasaki W."/>
            <person name="Tanaka N."/>
            <person name="Takashima M."/>
        </authorList>
    </citation>
    <scope>NUCLEOTIDE SEQUENCE</scope>
    <source>
        <strain evidence="19">HIS016</strain>
    </source>
</reference>
<evidence type="ECO:0000256" key="1">
    <source>
        <dbReference type="ARBA" id="ARBA00000900"/>
    </source>
</evidence>
<evidence type="ECO:0000256" key="11">
    <source>
        <dbReference type="ARBA" id="ARBA00022771"/>
    </source>
</evidence>
<dbReference type="InterPro" id="IPR039804">
    <property type="entry name" value="RING-CH-C4HC3_LTN1"/>
</dbReference>
<evidence type="ECO:0000256" key="10">
    <source>
        <dbReference type="ARBA" id="ARBA00022737"/>
    </source>
</evidence>
<comment type="function">
    <text evidence="16">E3 ubiquitin-protein ligase. Component of the ribosome quality control complex (RQC), a ribosome-associated complex that mediates ubiquitination and extraction of incompletely synthesized nascent chains for proteasomal degradation.</text>
</comment>
<dbReference type="SUPFAM" id="SSF57850">
    <property type="entry name" value="RING/U-box"/>
    <property type="match status" value="1"/>
</dbReference>
<feature type="region of interest" description="Disordered" evidence="17">
    <location>
        <begin position="1"/>
        <end position="85"/>
    </location>
</feature>
<dbReference type="InterPro" id="IPR011016">
    <property type="entry name" value="Znf_RING-CH"/>
</dbReference>
<comment type="subunit">
    <text evidence="16">Component of the ribosome quality control complex (RQC).</text>
</comment>
<dbReference type="PROSITE" id="PS50089">
    <property type="entry name" value="ZF_RING_2"/>
    <property type="match status" value="1"/>
</dbReference>
<evidence type="ECO:0000256" key="14">
    <source>
        <dbReference type="ARBA" id="ARBA00055150"/>
    </source>
</evidence>
<reference evidence="19" key="2">
    <citation type="submission" date="2023-06" db="EMBL/GenBank/DDBJ databases">
        <authorList>
            <person name="Kobayashi Y."/>
            <person name="Kayamori A."/>
            <person name="Aoki K."/>
            <person name="Shiwa Y."/>
            <person name="Fujita N."/>
            <person name="Sugita T."/>
            <person name="Iwasaki W."/>
            <person name="Tanaka N."/>
            <person name="Takashima M."/>
        </authorList>
    </citation>
    <scope>NUCLEOTIDE SEQUENCE</scope>
    <source>
        <strain evidence="19">HIS016</strain>
    </source>
</reference>
<dbReference type="Pfam" id="PF23009">
    <property type="entry name" value="UBC_like"/>
    <property type="match status" value="1"/>
</dbReference>
<comment type="caution">
    <text evidence="19">The sequence shown here is derived from an EMBL/GenBank/DDBJ whole genome shotgun (WGS) entry which is preliminary data.</text>
</comment>
<evidence type="ECO:0000256" key="8">
    <source>
        <dbReference type="ARBA" id="ARBA00022679"/>
    </source>
</evidence>
<dbReference type="PANTHER" id="PTHR12389">
    <property type="entry name" value="ZINC FINGER PROTEIN 294"/>
    <property type="match status" value="1"/>
</dbReference>
<dbReference type="InterPro" id="IPR013083">
    <property type="entry name" value="Znf_RING/FYVE/PHD"/>
</dbReference>
<feature type="compositionally biased region" description="Basic residues" evidence="17">
    <location>
        <begin position="52"/>
        <end position="61"/>
    </location>
</feature>
<dbReference type="InterPro" id="IPR001841">
    <property type="entry name" value="Znf_RING"/>
</dbReference>
<dbReference type="InterPro" id="IPR039795">
    <property type="entry name" value="LTN1/Rkr1"/>
</dbReference>
<keyword evidence="7" id="KW-0963">Cytoplasm</keyword>
<evidence type="ECO:0000313" key="20">
    <source>
        <dbReference type="Proteomes" id="UP001222932"/>
    </source>
</evidence>
<comment type="similarity">
    <text evidence="4 16">Belongs to the LTN1 family.</text>
</comment>
<comment type="catalytic activity">
    <reaction evidence="1 16">
        <text>S-ubiquitinyl-[E2 ubiquitin-conjugating enzyme]-L-cysteine + [acceptor protein]-L-lysine = [E2 ubiquitin-conjugating enzyme]-L-cysteine + N(6)-ubiquitinyl-[acceptor protein]-L-lysine.</text>
        <dbReference type="EC" id="2.3.2.27"/>
    </reaction>
</comment>
<accession>A0AAD3TZ31</accession>
<keyword evidence="11 15" id="KW-0863">Zinc-finger</keyword>
<keyword evidence="8 16" id="KW-0808">Transferase</keyword>
<keyword evidence="13 16" id="KW-0862">Zinc</keyword>
<evidence type="ECO:0000259" key="18">
    <source>
        <dbReference type="PROSITE" id="PS50089"/>
    </source>
</evidence>
<proteinExistence type="inferred from homology"/>
<evidence type="ECO:0000256" key="9">
    <source>
        <dbReference type="ARBA" id="ARBA00022723"/>
    </source>
</evidence>
<comment type="function">
    <text evidence="14">E3 ubiquitin-protein ligase component of the ribosome quality control complex (RQC), a ribosome-associated complex that mediates ubiquitination and extraction of incompletely synthesized nascent chains for proteasomal degradation. Mediates ubiquitination of proteins derived from mRNAs lacking stop codons (non-stop proteins) and other translation arrest products induced by poly-lysine sequences and tandem rare codons. Ubiquitination leads to CDC48 recruitment for extraction and degradation of the incomplete translation product. May indirectly play a role in chromatin function and transcription.</text>
</comment>